<dbReference type="AlphaFoldDB" id="A0A9K3I4T6"/>
<proteinExistence type="predicted"/>
<dbReference type="Proteomes" id="UP000215914">
    <property type="component" value="Unassembled WGS sequence"/>
</dbReference>
<reference evidence="1" key="2">
    <citation type="submission" date="2020-06" db="EMBL/GenBank/DDBJ databases">
        <title>Helianthus annuus Genome sequencing and assembly Release 2.</title>
        <authorList>
            <person name="Gouzy J."/>
            <person name="Langlade N."/>
            <person name="Munos S."/>
        </authorList>
    </citation>
    <scope>NUCLEOTIDE SEQUENCE</scope>
    <source>
        <tissue evidence="1">Leaves</tissue>
    </source>
</reference>
<name>A0A9K3I4T6_HELAN</name>
<protein>
    <submittedName>
        <fullName evidence="1">Uncharacterized protein</fullName>
    </submittedName>
</protein>
<evidence type="ECO:0000313" key="1">
    <source>
        <dbReference type="EMBL" id="KAF5790152.1"/>
    </source>
</evidence>
<accession>A0A9K3I4T6</accession>
<sequence length="64" mass="7265">MFATIVLSLRHQLCPMFFLFLNTGDYYSKFRGFWLFSRVLIAHKGGKVVAAELGNALYSLGYAI</sequence>
<dbReference type="Gramene" id="mRNA:HanXRQr2_Chr09g0379741">
    <property type="protein sequence ID" value="mRNA:HanXRQr2_Chr09g0379741"/>
    <property type="gene ID" value="HanXRQr2_Chr09g0379741"/>
</dbReference>
<gene>
    <name evidence="1" type="ORF">HanXRQr2_Chr09g0379741</name>
</gene>
<evidence type="ECO:0000313" key="2">
    <source>
        <dbReference type="Proteomes" id="UP000215914"/>
    </source>
</evidence>
<comment type="caution">
    <text evidence="1">The sequence shown here is derived from an EMBL/GenBank/DDBJ whole genome shotgun (WGS) entry which is preliminary data.</text>
</comment>
<reference evidence="1" key="1">
    <citation type="journal article" date="2017" name="Nature">
        <title>The sunflower genome provides insights into oil metabolism, flowering and Asterid evolution.</title>
        <authorList>
            <person name="Badouin H."/>
            <person name="Gouzy J."/>
            <person name="Grassa C.J."/>
            <person name="Murat F."/>
            <person name="Staton S.E."/>
            <person name="Cottret L."/>
            <person name="Lelandais-Briere C."/>
            <person name="Owens G.L."/>
            <person name="Carrere S."/>
            <person name="Mayjonade B."/>
            <person name="Legrand L."/>
            <person name="Gill N."/>
            <person name="Kane N.C."/>
            <person name="Bowers J.E."/>
            <person name="Hubner S."/>
            <person name="Bellec A."/>
            <person name="Berard A."/>
            <person name="Berges H."/>
            <person name="Blanchet N."/>
            <person name="Boniface M.C."/>
            <person name="Brunel D."/>
            <person name="Catrice O."/>
            <person name="Chaidir N."/>
            <person name="Claudel C."/>
            <person name="Donnadieu C."/>
            <person name="Faraut T."/>
            <person name="Fievet G."/>
            <person name="Helmstetter N."/>
            <person name="King M."/>
            <person name="Knapp S.J."/>
            <person name="Lai Z."/>
            <person name="Le Paslier M.C."/>
            <person name="Lippi Y."/>
            <person name="Lorenzon L."/>
            <person name="Mandel J.R."/>
            <person name="Marage G."/>
            <person name="Marchand G."/>
            <person name="Marquand E."/>
            <person name="Bret-Mestries E."/>
            <person name="Morien E."/>
            <person name="Nambeesan S."/>
            <person name="Nguyen T."/>
            <person name="Pegot-Espagnet P."/>
            <person name="Pouilly N."/>
            <person name="Raftis F."/>
            <person name="Sallet E."/>
            <person name="Schiex T."/>
            <person name="Thomas J."/>
            <person name="Vandecasteele C."/>
            <person name="Vares D."/>
            <person name="Vear F."/>
            <person name="Vautrin S."/>
            <person name="Crespi M."/>
            <person name="Mangin B."/>
            <person name="Burke J.M."/>
            <person name="Salse J."/>
            <person name="Munos S."/>
            <person name="Vincourt P."/>
            <person name="Rieseberg L.H."/>
            <person name="Langlade N.B."/>
        </authorList>
    </citation>
    <scope>NUCLEOTIDE SEQUENCE</scope>
    <source>
        <tissue evidence="1">Leaves</tissue>
    </source>
</reference>
<dbReference type="EMBL" id="MNCJ02000324">
    <property type="protein sequence ID" value="KAF5790152.1"/>
    <property type="molecule type" value="Genomic_DNA"/>
</dbReference>
<organism evidence="1 2">
    <name type="scientific">Helianthus annuus</name>
    <name type="common">Common sunflower</name>
    <dbReference type="NCBI Taxonomy" id="4232"/>
    <lineage>
        <taxon>Eukaryota</taxon>
        <taxon>Viridiplantae</taxon>
        <taxon>Streptophyta</taxon>
        <taxon>Embryophyta</taxon>
        <taxon>Tracheophyta</taxon>
        <taxon>Spermatophyta</taxon>
        <taxon>Magnoliopsida</taxon>
        <taxon>eudicotyledons</taxon>
        <taxon>Gunneridae</taxon>
        <taxon>Pentapetalae</taxon>
        <taxon>asterids</taxon>
        <taxon>campanulids</taxon>
        <taxon>Asterales</taxon>
        <taxon>Asteraceae</taxon>
        <taxon>Asteroideae</taxon>
        <taxon>Heliantheae alliance</taxon>
        <taxon>Heliantheae</taxon>
        <taxon>Helianthus</taxon>
    </lineage>
</organism>
<keyword evidence="2" id="KW-1185">Reference proteome</keyword>